<gene>
    <name evidence="1" type="ORF">MGWOODY_Clf553</name>
</gene>
<proteinExistence type="predicted"/>
<dbReference type="EMBL" id="FAXA01000024">
    <property type="protein sequence ID" value="CUV01190.1"/>
    <property type="molecule type" value="Genomic_DNA"/>
</dbReference>
<name>A0A160V9T7_9ZZZZ</name>
<reference evidence="1" key="1">
    <citation type="submission" date="2015-10" db="EMBL/GenBank/DDBJ databases">
        <authorList>
            <person name="Gilbert D.G."/>
        </authorList>
    </citation>
    <scope>NUCLEOTIDE SEQUENCE</scope>
</reference>
<protein>
    <submittedName>
        <fullName evidence="1">Uncharacterized protein</fullName>
    </submittedName>
</protein>
<accession>A0A160V9T7</accession>
<sequence>MSTRLGIELEVEPAFTARAYRARNIVCGQYGSWAAEMHMLRMSVVSYFQCAESVLDHLTHGVGRLAEESRQRSPRFSINCLGVADGRNTENGTGDRGNIFLDFQQPDSNHALTILHLDVVAMVEALSGTELPPETGAFHPKINLMEYADLSLTVMADACEFAKGVAIDVGVPSVARAWRLALLRYHSEAAGDDWSHGRWASDIRWEYLSSYVL</sequence>
<organism evidence="1">
    <name type="scientific">hydrothermal vent metagenome</name>
    <dbReference type="NCBI Taxonomy" id="652676"/>
    <lineage>
        <taxon>unclassified sequences</taxon>
        <taxon>metagenomes</taxon>
        <taxon>ecological metagenomes</taxon>
    </lineage>
</organism>
<evidence type="ECO:0000313" key="1">
    <source>
        <dbReference type="EMBL" id="CUV01190.1"/>
    </source>
</evidence>
<dbReference type="AlphaFoldDB" id="A0A160V9T7"/>